<dbReference type="GO" id="GO:0005524">
    <property type="term" value="F:ATP binding"/>
    <property type="evidence" value="ECO:0007669"/>
    <property type="project" value="UniProtKB-KW"/>
</dbReference>
<evidence type="ECO:0000313" key="14">
    <source>
        <dbReference type="WBParaSite" id="ACAC_0000846501-mRNA-1"/>
    </source>
</evidence>
<dbReference type="SUPFAM" id="SSF56024">
    <property type="entry name" value="Phospholipase D/nuclease"/>
    <property type="match status" value="2"/>
</dbReference>
<name>A0A158P9N6_ANGCA</name>
<evidence type="ECO:0000256" key="2">
    <source>
        <dbReference type="ARBA" id="ARBA00005042"/>
    </source>
</evidence>
<keyword evidence="4 11" id="KW-0444">Lipid biosynthesis</keyword>
<dbReference type="GO" id="GO:0032049">
    <property type="term" value="P:cardiolipin biosynthetic process"/>
    <property type="evidence" value="ECO:0007669"/>
    <property type="project" value="InterPro"/>
</dbReference>
<dbReference type="PIRSF" id="PIRSF000850">
    <property type="entry name" value="Phospholipase_D_PSS"/>
    <property type="match status" value="1"/>
</dbReference>
<dbReference type="AlphaFoldDB" id="A0A158P9N6"/>
<keyword evidence="11" id="KW-0067">ATP-binding</keyword>
<evidence type="ECO:0000256" key="3">
    <source>
        <dbReference type="ARBA" id="ARBA00010682"/>
    </source>
</evidence>
<comment type="similarity">
    <text evidence="3 11">Belongs to the CDP-alcohol phosphatidyltransferase class-II family.</text>
</comment>
<dbReference type="CDD" id="cd09135">
    <property type="entry name" value="PLDc_PGS1_euk_1"/>
    <property type="match status" value="1"/>
</dbReference>
<dbReference type="EC" id="2.7.8.5" evidence="11"/>
<feature type="domain" description="PLD phosphodiesterase" evidence="12">
    <location>
        <begin position="97"/>
        <end position="123"/>
    </location>
</feature>
<keyword evidence="11" id="KW-0496">Mitochondrion</keyword>
<dbReference type="WBParaSite" id="ACAC_0000846501-mRNA-1">
    <property type="protein sequence ID" value="ACAC_0000846501-mRNA-1"/>
    <property type="gene ID" value="ACAC_0000846501"/>
</dbReference>
<dbReference type="Proteomes" id="UP000035642">
    <property type="component" value="Unassembled WGS sequence"/>
</dbReference>
<keyword evidence="6" id="KW-0677">Repeat</keyword>
<keyword evidence="11" id="KW-0547">Nucleotide-binding</keyword>
<organism evidence="13 14">
    <name type="scientific">Angiostrongylus cantonensis</name>
    <name type="common">Rat lungworm</name>
    <dbReference type="NCBI Taxonomy" id="6313"/>
    <lineage>
        <taxon>Eukaryota</taxon>
        <taxon>Metazoa</taxon>
        <taxon>Ecdysozoa</taxon>
        <taxon>Nematoda</taxon>
        <taxon>Chromadorea</taxon>
        <taxon>Rhabditida</taxon>
        <taxon>Rhabditina</taxon>
        <taxon>Rhabditomorpha</taxon>
        <taxon>Strongyloidea</taxon>
        <taxon>Metastrongylidae</taxon>
        <taxon>Angiostrongylus</taxon>
    </lineage>
</organism>
<dbReference type="STRING" id="6313.A0A158P9N6"/>
<dbReference type="InterPro" id="IPR001736">
    <property type="entry name" value="PLipase_D/transphosphatidylase"/>
</dbReference>
<dbReference type="InterPro" id="IPR016270">
    <property type="entry name" value="PGS1"/>
</dbReference>
<comment type="catalytic activity">
    <reaction evidence="10 11">
        <text>a CDP-1,2-diacyl-sn-glycerol + sn-glycerol 3-phosphate = a 1,2-diacyl-sn-glycero-3-phospho-(1'-sn-glycero-3'-phosphate) + CMP + H(+)</text>
        <dbReference type="Rhea" id="RHEA:12593"/>
        <dbReference type="ChEBI" id="CHEBI:15378"/>
        <dbReference type="ChEBI" id="CHEBI:57597"/>
        <dbReference type="ChEBI" id="CHEBI:58332"/>
        <dbReference type="ChEBI" id="CHEBI:60110"/>
        <dbReference type="ChEBI" id="CHEBI:60377"/>
        <dbReference type="EC" id="2.7.8.5"/>
    </reaction>
</comment>
<evidence type="ECO:0000256" key="1">
    <source>
        <dbReference type="ARBA" id="ARBA00003537"/>
    </source>
</evidence>
<evidence type="ECO:0000313" key="13">
    <source>
        <dbReference type="Proteomes" id="UP000035642"/>
    </source>
</evidence>
<dbReference type="GO" id="GO:0005739">
    <property type="term" value="C:mitochondrion"/>
    <property type="evidence" value="ECO:0007669"/>
    <property type="project" value="UniProtKB-SubCell"/>
</dbReference>
<keyword evidence="7 11" id="KW-0443">Lipid metabolism</keyword>
<dbReference type="Pfam" id="PF00614">
    <property type="entry name" value="PLDc"/>
    <property type="match status" value="1"/>
</dbReference>
<comment type="pathway">
    <text evidence="2 11">Phospholipid metabolism; phosphatidylglycerol biosynthesis; phosphatidylglycerol from CDP-diacylglycerol: step 1/2.</text>
</comment>
<keyword evidence="8 11" id="KW-0594">Phospholipid biosynthesis</keyword>
<dbReference type="SMART" id="SM00155">
    <property type="entry name" value="PLDc"/>
    <property type="match status" value="2"/>
</dbReference>
<dbReference type="CDD" id="cd09137">
    <property type="entry name" value="PLDc_PGS1_euk_2"/>
    <property type="match status" value="1"/>
</dbReference>
<dbReference type="UniPathway" id="UPA00084">
    <property type="reaction ID" value="UER00503"/>
</dbReference>
<protein>
    <recommendedName>
        <fullName evidence="11">CDP-diacylglycerol--glycerol-3-phosphate 3-phosphatidyltransferase</fullName>
        <ecNumber evidence="11">2.7.8.5</ecNumber>
    </recommendedName>
</protein>
<reference evidence="14" key="2">
    <citation type="submission" date="2016-04" db="UniProtKB">
        <authorList>
            <consortium name="WormBaseParasite"/>
        </authorList>
    </citation>
    <scope>IDENTIFICATION</scope>
</reference>
<evidence type="ECO:0000256" key="5">
    <source>
        <dbReference type="ARBA" id="ARBA00022679"/>
    </source>
</evidence>
<dbReference type="Gene3D" id="3.30.870.10">
    <property type="entry name" value="Endonuclease Chain A"/>
    <property type="match status" value="3"/>
</dbReference>
<reference evidence="13" key="1">
    <citation type="submission" date="2012-09" db="EMBL/GenBank/DDBJ databases">
        <authorList>
            <person name="Martin A.A."/>
        </authorList>
    </citation>
    <scope>NUCLEOTIDE SEQUENCE</scope>
</reference>
<evidence type="ECO:0000256" key="4">
    <source>
        <dbReference type="ARBA" id="ARBA00022516"/>
    </source>
</evidence>
<evidence type="ECO:0000256" key="10">
    <source>
        <dbReference type="ARBA" id="ARBA00048586"/>
    </source>
</evidence>
<dbReference type="PANTHER" id="PTHR12586:SF1">
    <property type="entry name" value="CDP-DIACYLGLYCEROL--GLYCEROL-3-PHOSPHATE 3-PHOSPHATIDYLTRANSFERASE, MITOCHONDRIAL"/>
    <property type="match status" value="1"/>
</dbReference>
<keyword evidence="9 11" id="KW-1208">Phospholipid metabolism</keyword>
<dbReference type="PROSITE" id="PS50035">
    <property type="entry name" value="PLD"/>
    <property type="match status" value="1"/>
</dbReference>
<comment type="subcellular location">
    <subcellularLocation>
        <location evidence="11">Mitochondrion</location>
    </subcellularLocation>
</comment>
<proteinExistence type="inferred from homology"/>
<accession>A0A158P9N6</accession>
<dbReference type="PANTHER" id="PTHR12586">
    <property type="entry name" value="CDP-DIACYLGLYCEROL--SERINE O-PHOSPHATIDYLTRANSFERASE"/>
    <property type="match status" value="1"/>
</dbReference>
<evidence type="ECO:0000256" key="8">
    <source>
        <dbReference type="ARBA" id="ARBA00023209"/>
    </source>
</evidence>
<evidence type="ECO:0000256" key="7">
    <source>
        <dbReference type="ARBA" id="ARBA00023098"/>
    </source>
</evidence>
<sequence>MEYELPKSRAIRISAGNVKLLKSPAEFYEFLLTRSRSATQRIVLSTLYLGNGTLEQALVESIDSNLKERGNLQVYLYHTPKLRGLLRHILPERANEIIGLQHMKIYVFDDTVLLTGANLSTSYFVNRQDRYVVFKNCKELADFFHGVVAAVGKCSFQLSDRGSIELNPACSVHPFEGCFADYRALLRSCIDKVIAALPDQELLPHSLSDTVVYPLLQMGPFEYNEEYNLLIGLFSLQYEKLMFTEGKYSMDIITAAPKANGFFGATGTSGYIPSIYSRISESVLQLKKRYNRSNVNLYEYYRDGWTFHAKGLWVETATETASLMGSSNFGYRSVHRDLEAQVLLVTSNEHLRDQLKEERNRLFDFASILDEVTLRRTDHHIPMVVRMITRIIRNLF</sequence>
<keyword evidence="13" id="KW-1185">Reference proteome</keyword>
<evidence type="ECO:0000256" key="6">
    <source>
        <dbReference type="ARBA" id="ARBA00022737"/>
    </source>
</evidence>
<evidence type="ECO:0000259" key="12">
    <source>
        <dbReference type="PROSITE" id="PS50035"/>
    </source>
</evidence>
<comment type="function">
    <text evidence="1 11">Functions in the biosynthesis of the anionic phospholipids phosphatidylglycerol and cardiolipin.</text>
</comment>
<keyword evidence="5 11" id="KW-0808">Transferase</keyword>
<evidence type="ECO:0000256" key="11">
    <source>
        <dbReference type="RuleBase" id="RU365024"/>
    </source>
</evidence>
<dbReference type="GO" id="GO:0008444">
    <property type="term" value="F:CDP-diacylglycerol-glycerol-3-phosphate 3-phosphatidyltransferase activity"/>
    <property type="evidence" value="ECO:0007669"/>
    <property type="project" value="UniProtKB-EC"/>
</dbReference>
<evidence type="ECO:0000256" key="9">
    <source>
        <dbReference type="ARBA" id="ARBA00023264"/>
    </source>
</evidence>